<reference evidence="3 4" key="1">
    <citation type="journal article" date="2016" name="Proc. Natl. Acad. Sci. U.S.A.">
        <title>Comparative genomics of biotechnologically important yeasts.</title>
        <authorList>
            <person name="Riley R."/>
            <person name="Haridas S."/>
            <person name="Wolfe K.H."/>
            <person name="Lopes M.R."/>
            <person name="Hittinger C.T."/>
            <person name="Goeker M."/>
            <person name="Salamov A.A."/>
            <person name="Wisecaver J.H."/>
            <person name="Long T.M."/>
            <person name="Calvey C.H."/>
            <person name="Aerts A.L."/>
            <person name="Barry K.W."/>
            <person name="Choi C."/>
            <person name="Clum A."/>
            <person name="Coughlan A.Y."/>
            <person name="Deshpande S."/>
            <person name="Douglass A.P."/>
            <person name="Hanson S.J."/>
            <person name="Klenk H.-P."/>
            <person name="LaButti K.M."/>
            <person name="Lapidus A."/>
            <person name="Lindquist E.A."/>
            <person name="Lipzen A.M."/>
            <person name="Meier-Kolthoff J.P."/>
            <person name="Ohm R.A."/>
            <person name="Otillar R.P."/>
            <person name="Pangilinan J.L."/>
            <person name="Peng Y."/>
            <person name="Rokas A."/>
            <person name="Rosa C.A."/>
            <person name="Scheuner C."/>
            <person name="Sibirny A.A."/>
            <person name="Slot J.C."/>
            <person name="Stielow J.B."/>
            <person name="Sun H."/>
            <person name="Kurtzman C.P."/>
            <person name="Blackwell M."/>
            <person name="Grigoriev I.V."/>
            <person name="Jeffries T.W."/>
        </authorList>
    </citation>
    <scope>NUCLEOTIDE SEQUENCE [LARGE SCALE GENOMIC DNA]</scope>
    <source>
        <strain evidence="3 4">NRRL Y-2026</strain>
    </source>
</reference>
<evidence type="ECO:0008006" key="5">
    <source>
        <dbReference type="Google" id="ProtNLM"/>
    </source>
</evidence>
<feature type="region of interest" description="Disordered" evidence="1">
    <location>
        <begin position="30"/>
        <end position="77"/>
    </location>
</feature>
<dbReference type="GeneID" id="30176594"/>
<keyword evidence="2" id="KW-0732">Signal</keyword>
<feature type="signal peptide" evidence="2">
    <location>
        <begin position="1"/>
        <end position="21"/>
    </location>
</feature>
<gene>
    <name evidence="3" type="ORF">PICMEDRAFT_122889</name>
</gene>
<dbReference type="RefSeq" id="XP_019019182.1">
    <property type="nucleotide sequence ID" value="XM_019159907.1"/>
</dbReference>
<name>A0A1E3NPP3_9ASCO</name>
<proteinExistence type="predicted"/>
<evidence type="ECO:0000256" key="2">
    <source>
        <dbReference type="SAM" id="SignalP"/>
    </source>
</evidence>
<dbReference type="AlphaFoldDB" id="A0A1E3NPP3"/>
<protein>
    <recommendedName>
        <fullName evidence="5">Secreted protein</fullName>
    </recommendedName>
</protein>
<keyword evidence="4" id="KW-1185">Reference proteome</keyword>
<evidence type="ECO:0000256" key="1">
    <source>
        <dbReference type="SAM" id="MobiDB-lite"/>
    </source>
</evidence>
<evidence type="ECO:0000313" key="3">
    <source>
        <dbReference type="EMBL" id="ODQ48069.1"/>
    </source>
</evidence>
<dbReference type="Proteomes" id="UP000094455">
    <property type="component" value="Unassembled WGS sequence"/>
</dbReference>
<accession>A0A1E3NPP3</accession>
<dbReference type="EMBL" id="KV454002">
    <property type="protein sequence ID" value="ODQ48069.1"/>
    <property type="molecule type" value="Genomic_DNA"/>
</dbReference>
<sequence>MGSCVAARLCWGTLHVPRVLGLGPGSYMAGNGPGKNKACGAANPSTRKHTDCLQQTNKQTSRKKKQRNTLSSSRRMH</sequence>
<feature type="compositionally biased region" description="Polar residues" evidence="1">
    <location>
        <begin position="68"/>
        <end position="77"/>
    </location>
</feature>
<evidence type="ECO:0000313" key="4">
    <source>
        <dbReference type="Proteomes" id="UP000094455"/>
    </source>
</evidence>
<organism evidence="3 4">
    <name type="scientific">Pichia membranifaciens NRRL Y-2026</name>
    <dbReference type="NCBI Taxonomy" id="763406"/>
    <lineage>
        <taxon>Eukaryota</taxon>
        <taxon>Fungi</taxon>
        <taxon>Dikarya</taxon>
        <taxon>Ascomycota</taxon>
        <taxon>Saccharomycotina</taxon>
        <taxon>Pichiomycetes</taxon>
        <taxon>Pichiales</taxon>
        <taxon>Pichiaceae</taxon>
        <taxon>Pichia</taxon>
    </lineage>
</organism>
<feature type="chain" id="PRO_5009133446" description="Secreted protein" evidence="2">
    <location>
        <begin position="22"/>
        <end position="77"/>
    </location>
</feature>